<comment type="caution">
    <text evidence="1">The sequence shown here is derived from an EMBL/GenBank/DDBJ whole genome shotgun (WGS) entry which is preliminary data.</text>
</comment>
<evidence type="ECO:0008006" key="3">
    <source>
        <dbReference type="Google" id="ProtNLM"/>
    </source>
</evidence>
<protein>
    <recommendedName>
        <fullName evidence="3">Immunity protein 26 of polymorphic toxin system</fullName>
    </recommendedName>
</protein>
<sequence>MVRVKKPKEGDLIALPIENQCAIGLVTRVDDYKTPLGYFFSRLFNQPPQSIDDLLIDFQKPVLIIKFGFQGFKDGTWKILDSLPNFKRGDFPVPVFFTHTKPFKPQLVYFDDNMNEIRRQSIEESEAQKYKDYPETGLGGSGFVEKKLKRLITEKLFTSSP</sequence>
<gene>
    <name evidence="1" type="ORF">DVG78_22700</name>
</gene>
<dbReference type="AlphaFoldDB" id="A0A369I1P8"/>
<evidence type="ECO:0000313" key="1">
    <source>
        <dbReference type="EMBL" id="RDB03721.1"/>
    </source>
</evidence>
<accession>A0A369I1P8</accession>
<reference evidence="1 2" key="1">
    <citation type="submission" date="2018-07" db="EMBL/GenBank/DDBJ databases">
        <title>Genome analysis of Runella aurantiaca.</title>
        <authorList>
            <person name="Yang X."/>
        </authorList>
    </citation>
    <scope>NUCLEOTIDE SEQUENCE [LARGE SCALE GENOMIC DNA]</scope>
    <source>
        <strain evidence="1 2">YX9</strain>
    </source>
</reference>
<organism evidence="1 2">
    <name type="scientific">Runella aurantiaca</name>
    <dbReference type="NCBI Taxonomy" id="2282308"/>
    <lineage>
        <taxon>Bacteria</taxon>
        <taxon>Pseudomonadati</taxon>
        <taxon>Bacteroidota</taxon>
        <taxon>Cytophagia</taxon>
        <taxon>Cytophagales</taxon>
        <taxon>Spirosomataceae</taxon>
        <taxon>Runella</taxon>
    </lineage>
</organism>
<keyword evidence="2" id="KW-1185">Reference proteome</keyword>
<dbReference type="OrthoDB" id="6887228at2"/>
<dbReference type="RefSeq" id="WP_114463320.1">
    <property type="nucleotide sequence ID" value="NZ_QPIW01000024.1"/>
</dbReference>
<evidence type="ECO:0000313" key="2">
    <source>
        <dbReference type="Proteomes" id="UP000253141"/>
    </source>
</evidence>
<dbReference type="EMBL" id="QPIW01000024">
    <property type="protein sequence ID" value="RDB03721.1"/>
    <property type="molecule type" value="Genomic_DNA"/>
</dbReference>
<proteinExistence type="predicted"/>
<dbReference type="Proteomes" id="UP000253141">
    <property type="component" value="Unassembled WGS sequence"/>
</dbReference>
<name>A0A369I1P8_9BACT</name>